<accession>A0ABQ7Y1U3</accession>
<keyword evidence="3" id="KW-1185">Reference proteome</keyword>
<comment type="caution">
    <text evidence="2">The sequence shown here is derived from an EMBL/GenBank/DDBJ whole genome shotgun (WGS) entry which is preliminary data.</text>
</comment>
<protein>
    <recommendedName>
        <fullName evidence="4">DUF4283 domain-containing protein</fullName>
    </recommendedName>
</protein>
<feature type="compositionally biased region" description="Basic and acidic residues" evidence="1">
    <location>
        <begin position="194"/>
        <end position="204"/>
    </location>
</feature>
<evidence type="ECO:0000313" key="2">
    <source>
        <dbReference type="EMBL" id="KAH0862116.1"/>
    </source>
</evidence>
<reference evidence="2 3" key="1">
    <citation type="submission" date="2021-05" db="EMBL/GenBank/DDBJ databases">
        <title>Genome Assembly of Synthetic Allotetraploid Brassica napus Reveals Homoeologous Exchanges between Subgenomes.</title>
        <authorList>
            <person name="Davis J.T."/>
        </authorList>
    </citation>
    <scope>NUCLEOTIDE SEQUENCE [LARGE SCALE GENOMIC DNA]</scope>
    <source>
        <strain evidence="3">cv. Da-Ae</strain>
        <tissue evidence="2">Seedling</tissue>
    </source>
</reference>
<dbReference type="Proteomes" id="UP000824890">
    <property type="component" value="Unassembled WGS sequence"/>
</dbReference>
<gene>
    <name evidence="2" type="ORF">HID58_079327</name>
</gene>
<sequence length="311" mass="34962">SVSECCDNKGNFSSITFDLLPKIYSQQYYTATMNPPENFLHSMEIWIRIRHIPTVFFTAETMHTLASEIGHVDEIAYDPKVSQTKDYIRALDSTVSPAGPVLRDAPPGFPNLFPELSNEDRKMVMLYISHSDEAERLARIQRVRQGIADNLVESSSRLIRITKELDKGKCHIFSYKEADLVGSSKNTRSLAICQDKDGGSDGDTRSSSSKTSMYSASLTQMGFQLGPSSEGRVNENQGMNKSQRKHPSSWKRKSLGRRSSTTWSLQLIGVDRDVGQEADQRNIMNWKKSADLNSRDKITRLKAALETEVSK</sequence>
<evidence type="ECO:0008006" key="4">
    <source>
        <dbReference type="Google" id="ProtNLM"/>
    </source>
</evidence>
<dbReference type="EMBL" id="JAGKQM010000018">
    <property type="protein sequence ID" value="KAH0862116.1"/>
    <property type="molecule type" value="Genomic_DNA"/>
</dbReference>
<feature type="non-terminal residue" evidence="2">
    <location>
        <position position="1"/>
    </location>
</feature>
<name>A0ABQ7Y1U3_BRANA</name>
<evidence type="ECO:0000313" key="3">
    <source>
        <dbReference type="Proteomes" id="UP000824890"/>
    </source>
</evidence>
<feature type="compositionally biased region" description="Low complexity" evidence="1">
    <location>
        <begin position="205"/>
        <end position="219"/>
    </location>
</feature>
<evidence type="ECO:0000256" key="1">
    <source>
        <dbReference type="SAM" id="MobiDB-lite"/>
    </source>
</evidence>
<proteinExistence type="predicted"/>
<feature type="non-terminal residue" evidence="2">
    <location>
        <position position="311"/>
    </location>
</feature>
<feature type="region of interest" description="Disordered" evidence="1">
    <location>
        <begin position="192"/>
        <end position="257"/>
    </location>
</feature>
<organism evidence="2 3">
    <name type="scientific">Brassica napus</name>
    <name type="common">Rape</name>
    <dbReference type="NCBI Taxonomy" id="3708"/>
    <lineage>
        <taxon>Eukaryota</taxon>
        <taxon>Viridiplantae</taxon>
        <taxon>Streptophyta</taxon>
        <taxon>Embryophyta</taxon>
        <taxon>Tracheophyta</taxon>
        <taxon>Spermatophyta</taxon>
        <taxon>Magnoliopsida</taxon>
        <taxon>eudicotyledons</taxon>
        <taxon>Gunneridae</taxon>
        <taxon>Pentapetalae</taxon>
        <taxon>rosids</taxon>
        <taxon>malvids</taxon>
        <taxon>Brassicales</taxon>
        <taxon>Brassicaceae</taxon>
        <taxon>Brassiceae</taxon>
        <taxon>Brassica</taxon>
    </lineage>
</organism>
<feature type="compositionally biased region" description="Basic residues" evidence="1">
    <location>
        <begin position="242"/>
        <end position="256"/>
    </location>
</feature>